<dbReference type="Pfam" id="PF12728">
    <property type="entry name" value="HTH_17"/>
    <property type="match status" value="1"/>
</dbReference>
<accession>A0A3S9MA03</accession>
<dbReference type="KEGG" id="scya:EJ357_22710"/>
<gene>
    <name evidence="2" type="ORF">EJ357_22710</name>
</gene>
<dbReference type="OrthoDB" id="4241974at2"/>
<evidence type="ECO:0000313" key="3">
    <source>
        <dbReference type="Proteomes" id="UP000280298"/>
    </source>
</evidence>
<feature type="domain" description="Helix-turn-helix" evidence="1">
    <location>
        <begin position="22"/>
        <end position="65"/>
    </location>
</feature>
<protein>
    <submittedName>
        <fullName evidence="2">DNA-binding protein</fullName>
    </submittedName>
</protein>
<keyword evidence="2" id="KW-0238">DNA-binding</keyword>
<organism evidence="2 3">
    <name type="scientific">Streptomyces cyaneochromogenes</name>
    <dbReference type="NCBI Taxonomy" id="2496836"/>
    <lineage>
        <taxon>Bacteria</taxon>
        <taxon>Bacillati</taxon>
        <taxon>Actinomycetota</taxon>
        <taxon>Actinomycetes</taxon>
        <taxon>Kitasatosporales</taxon>
        <taxon>Streptomycetaceae</taxon>
        <taxon>Streptomyces</taxon>
    </lineage>
</organism>
<evidence type="ECO:0000313" key="2">
    <source>
        <dbReference type="EMBL" id="AZQ35945.1"/>
    </source>
</evidence>
<evidence type="ECO:0000259" key="1">
    <source>
        <dbReference type="Pfam" id="PF12728"/>
    </source>
</evidence>
<reference evidence="2 3" key="1">
    <citation type="journal article" date="2019" name="Int. J. Syst. Evol. Microbiol.">
        <title>Streptomyces cyaneochromogenes sp. nov., a blue pigment-producing actinomycete from manganese-contaminated soil.</title>
        <authorList>
            <person name="Tang X."/>
            <person name="Zhao J."/>
            <person name="Li K."/>
            <person name="Chen Z."/>
            <person name="Sun Y."/>
            <person name="Gao J."/>
        </authorList>
    </citation>
    <scope>NUCLEOTIDE SEQUENCE [LARGE SCALE GENOMIC DNA]</scope>
    <source>
        <strain evidence="2 3">MK-45</strain>
    </source>
</reference>
<dbReference type="InterPro" id="IPR041657">
    <property type="entry name" value="HTH_17"/>
</dbReference>
<sequence>MTGAWTREAVEAQGPTTAVPVLAEILGVDKDTIYDAIRRNEWTMTRVLRLGRRIKIPTVDIVAYLFGPAEAPPVVPSQCQHDESPQVTVHQPQSQCGCTPAASGVVHQLRGA</sequence>
<dbReference type="Proteomes" id="UP000280298">
    <property type="component" value="Chromosome"/>
</dbReference>
<keyword evidence="3" id="KW-1185">Reference proteome</keyword>
<dbReference type="RefSeq" id="WP_126393412.1">
    <property type="nucleotide sequence ID" value="NZ_CP034539.1"/>
</dbReference>
<proteinExistence type="predicted"/>
<dbReference type="AlphaFoldDB" id="A0A3S9MA03"/>
<dbReference type="GO" id="GO:0003677">
    <property type="term" value="F:DNA binding"/>
    <property type="evidence" value="ECO:0007669"/>
    <property type="project" value="UniProtKB-KW"/>
</dbReference>
<name>A0A3S9MA03_9ACTN</name>
<dbReference type="EMBL" id="CP034539">
    <property type="protein sequence ID" value="AZQ35945.1"/>
    <property type="molecule type" value="Genomic_DNA"/>
</dbReference>